<comment type="similarity">
    <text evidence="2">Belongs to the bacterial solute-binding protein 5 family.</text>
</comment>
<dbReference type="GO" id="GO:0015833">
    <property type="term" value="P:peptide transport"/>
    <property type="evidence" value="ECO:0007669"/>
    <property type="project" value="TreeGrafter"/>
</dbReference>
<dbReference type="GO" id="GO:0043190">
    <property type="term" value="C:ATP-binding cassette (ABC) transporter complex"/>
    <property type="evidence" value="ECO:0007669"/>
    <property type="project" value="InterPro"/>
</dbReference>
<feature type="chain" id="PRO_5030635257" evidence="5">
    <location>
        <begin position="25"/>
        <end position="530"/>
    </location>
</feature>
<proteinExistence type="inferred from homology"/>
<dbReference type="Gene3D" id="3.10.105.10">
    <property type="entry name" value="Dipeptide-binding Protein, Domain 3"/>
    <property type="match status" value="1"/>
</dbReference>
<dbReference type="Proteomes" id="UP000544872">
    <property type="component" value="Unassembled WGS sequence"/>
</dbReference>
<dbReference type="InterPro" id="IPR000914">
    <property type="entry name" value="SBP_5_dom"/>
</dbReference>
<accession>A0A7W9ZJQ9</accession>
<evidence type="ECO:0000259" key="6">
    <source>
        <dbReference type="Pfam" id="PF00496"/>
    </source>
</evidence>
<organism evidence="7 8">
    <name type="scientific">Novispirillum itersonii</name>
    <name type="common">Aquaspirillum itersonii</name>
    <dbReference type="NCBI Taxonomy" id="189"/>
    <lineage>
        <taxon>Bacteria</taxon>
        <taxon>Pseudomonadati</taxon>
        <taxon>Pseudomonadota</taxon>
        <taxon>Alphaproteobacteria</taxon>
        <taxon>Rhodospirillales</taxon>
        <taxon>Novispirillaceae</taxon>
        <taxon>Novispirillum</taxon>
    </lineage>
</organism>
<dbReference type="InterPro" id="IPR039424">
    <property type="entry name" value="SBP_5"/>
</dbReference>
<feature type="signal peptide" evidence="5">
    <location>
        <begin position="1"/>
        <end position="24"/>
    </location>
</feature>
<comment type="subcellular location">
    <subcellularLocation>
        <location evidence="1">Periplasm</location>
    </subcellularLocation>
</comment>
<evidence type="ECO:0000256" key="1">
    <source>
        <dbReference type="ARBA" id="ARBA00004418"/>
    </source>
</evidence>
<dbReference type="GO" id="GO:0030288">
    <property type="term" value="C:outer membrane-bounded periplasmic space"/>
    <property type="evidence" value="ECO:0007669"/>
    <property type="project" value="UniProtKB-ARBA"/>
</dbReference>
<evidence type="ECO:0000256" key="5">
    <source>
        <dbReference type="SAM" id="SignalP"/>
    </source>
</evidence>
<dbReference type="SUPFAM" id="SSF53850">
    <property type="entry name" value="Periplasmic binding protein-like II"/>
    <property type="match status" value="1"/>
</dbReference>
<reference evidence="7 8" key="1">
    <citation type="submission" date="2020-08" db="EMBL/GenBank/DDBJ databases">
        <title>Genomic Encyclopedia of Type Strains, Phase IV (KMG-IV): sequencing the most valuable type-strain genomes for metagenomic binning, comparative biology and taxonomic classification.</title>
        <authorList>
            <person name="Goeker M."/>
        </authorList>
    </citation>
    <scope>NUCLEOTIDE SEQUENCE [LARGE SCALE GENOMIC DNA]</scope>
    <source>
        <strain evidence="7 8">DSM 11590</strain>
    </source>
</reference>
<comment type="caution">
    <text evidence="7">The sequence shown here is derived from an EMBL/GenBank/DDBJ whole genome shotgun (WGS) entry which is preliminary data.</text>
</comment>
<protein>
    <submittedName>
        <fullName evidence="7">Peptide/nickel transport system substrate-binding protein</fullName>
    </submittedName>
</protein>
<evidence type="ECO:0000313" key="7">
    <source>
        <dbReference type="EMBL" id="MBB6211812.1"/>
    </source>
</evidence>
<dbReference type="PANTHER" id="PTHR30290:SF9">
    <property type="entry name" value="OLIGOPEPTIDE-BINDING PROTEIN APPA"/>
    <property type="match status" value="1"/>
</dbReference>
<dbReference type="Pfam" id="PF00496">
    <property type="entry name" value="SBP_bac_5"/>
    <property type="match status" value="1"/>
</dbReference>
<keyword evidence="3" id="KW-0813">Transport</keyword>
<dbReference type="Gene3D" id="3.40.190.10">
    <property type="entry name" value="Periplasmic binding protein-like II"/>
    <property type="match status" value="1"/>
</dbReference>
<gene>
    <name evidence="7" type="ORF">FHS48_003256</name>
</gene>
<dbReference type="PANTHER" id="PTHR30290">
    <property type="entry name" value="PERIPLASMIC BINDING COMPONENT OF ABC TRANSPORTER"/>
    <property type="match status" value="1"/>
</dbReference>
<dbReference type="RefSeq" id="WP_184264922.1">
    <property type="nucleotide sequence ID" value="NZ_JACIIX010000014.1"/>
</dbReference>
<dbReference type="AlphaFoldDB" id="A0A7W9ZJQ9"/>
<dbReference type="PIRSF" id="PIRSF002741">
    <property type="entry name" value="MppA"/>
    <property type="match status" value="1"/>
</dbReference>
<keyword evidence="8" id="KW-1185">Reference proteome</keyword>
<dbReference type="InterPro" id="IPR030678">
    <property type="entry name" value="Peptide/Ni-bd"/>
</dbReference>
<feature type="domain" description="Solute-binding protein family 5" evidence="6">
    <location>
        <begin position="77"/>
        <end position="432"/>
    </location>
</feature>
<dbReference type="EMBL" id="JACIIX010000014">
    <property type="protein sequence ID" value="MBB6211812.1"/>
    <property type="molecule type" value="Genomic_DNA"/>
</dbReference>
<name>A0A7W9ZJQ9_NOVIT</name>
<dbReference type="GO" id="GO:1904680">
    <property type="term" value="F:peptide transmembrane transporter activity"/>
    <property type="evidence" value="ECO:0007669"/>
    <property type="project" value="TreeGrafter"/>
</dbReference>
<evidence type="ECO:0000313" key="8">
    <source>
        <dbReference type="Proteomes" id="UP000544872"/>
    </source>
</evidence>
<evidence type="ECO:0000256" key="3">
    <source>
        <dbReference type="ARBA" id="ARBA00022448"/>
    </source>
</evidence>
<evidence type="ECO:0000256" key="4">
    <source>
        <dbReference type="ARBA" id="ARBA00022729"/>
    </source>
</evidence>
<keyword evidence="4 5" id="KW-0732">Signal</keyword>
<evidence type="ECO:0000256" key="2">
    <source>
        <dbReference type="ARBA" id="ARBA00005695"/>
    </source>
</evidence>
<sequence>MTHSTSRLKLALLSATLACGVALAPLSAAVAASEAVFVFPNSHNGAPTLNPVKTTLDTLAHELIYDRLIEQDADQTYHPHLAESWESSPDGMLWTFKLRQGVTFHDGEPFNAKTIAWWIPKFAGTDNDYLVAAVDKVEIVDDYTVRFVMKHPDANLLYNLASGFMGVPSPKAYEAAGDTYGVTVAVGTGPYKLDHFTTGVETLLIRNEDYKWGSELAANRGKAHIEKLLLREIVDEAASYLELKTGGVDMVVDVPNALLSQYKSVKDVETKALPSYGIFYMPINTSAEPFTDLKVRKATALAVNQEEIVSRLYRGVGKPAHTFLISSLPESKINPQFEIRHDLRQANQLLDEAGWKKGPNGIREKDGKPLTVKLWTQGDTEFKRMTEVIQAQLKAIGMNGEIGVFDVSSIRDQYKKNQHQLAVRSYGWNNADILDWFLSAERQGYPNVSMWKDPKGEELRKAALTGSKTTEERIANFKIYHEYVLSQYPVVPIYEPDRTLAYNKTRLTVPEKIRGPKFTAASIIDTKVND</sequence>